<keyword evidence="1" id="KW-0812">Transmembrane</keyword>
<keyword evidence="1" id="KW-0472">Membrane</keyword>
<dbReference type="Proteomes" id="UP001341840">
    <property type="component" value="Unassembled WGS sequence"/>
</dbReference>
<protein>
    <recommendedName>
        <fullName evidence="4">Secreted protein</fullName>
    </recommendedName>
</protein>
<keyword evidence="3" id="KW-1185">Reference proteome</keyword>
<evidence type="ECO:0000313" key="3">
    <source>
        <dbReference type="Proteomes" id="UP001341840"/>
    </source>
</evidence>
<organism evidence="2 3">
    <name type="scientific">Stylosanthes scabra</name>
    <dbReference type="NCBI Taxonomy" id="79078"/>
    <lineage>
        <taxon>Eukaryota</taxon>
        <taxon>Viridiplantae</taxon>
        <taxon>Streptophyta</taxon>
        <taxon>Embryophyta</taxon>
        <taxon>Tracheophyta</taxon>
        <taxon>Spermatophyta</taxon>
        <taxon>Magnoliopsida</taxon>
        <taxon>eudicotyledons</taxon>
        <taxon>Gunneridae</taxon>
        <taxon>Pentapetalae</taxon>
        <taxon>rosids</taxon>
        <taxon>fabids</taxon>
        <taxon>Fabales</taxon>
        <taxon>Fabaceae</taxon>
        <taxon>Papilionoideae</taxon>
        <taxon>50 kb inversion clade</taxon>
        <taxon>dalbergioids sensu lato</taxon>
        <taxon>Dalbergieae</taxon>
        <taxon>Pterocarpus clade</taxon>
        <taxon>Stylosanthes</taxon>
    </lineage>
</organism>
<evidence type="ECO:0000313" key="2">
    <source>
        <dbReference type="EMBL" id="MED6112819.1"/>
    </source>
</evidence>
<evidence type="ECO:0008006" key="4">
    <source>
        <dbReference type="Google" id="ProtNLM"/>
    </source>
</evidence>
<keyword evidence="1" id="KW-1133">Transmembrane helix</keyword>
<feature type="transmembrane region" description="Helical" evidence="1">
    <location>
        <begin position="6"/>
        <end position="29"/>
    </location>
</feature>
<comment type="caution">
    <text evidence="2">The sequence shown here is derived from an EMBL/GenBank/DDBJ whole genome shotgun (WGS) entry which is preliminary data.</text>
</comment>
<accession>A0ABU6QNY3</accession>
<reference evidence="2 3" key="1">
    <citation type="journal article" date="2023" name="Plants (Basel)">
        <title>Bridging the Gap: Combining Genomics and Transcriptomics Approaches to Understand Stylosanthes scabra, an Orphan Legume from the Brazilian Caatinga.</title>
        <authorList>
            <person name="Ferreira-Neto J.R.C."/>
            <person name="da Silva M.D."/>
            <person name="Binneck E."/>
            <person name="de Melo N.F."/>
            <person name="da Silva R.H."/>
            <person name="de Melo A.L.T.M."/>
            <person name="Pandolfi V."/>
            <person name="Bustamante F.O."/>
            <person name="Brasileiro-Vidal A.C."/>
            <person name="Benko-Iseppon A.M."/>
        </authorList>
    </citation>
    <scope>NUCLEOTIDE SEQUENCE [LARGE SCALE GENOMIC DNA]</scope>
    <source>
        <tissue evidence="2">Leaves</tissue>
    </source>
</reference>
<proteinExistence type="predicted"/>
<evidence type="ECO:0000256" key="1">
    <source>
        <dbReference type="SAM" id="Phobius"/>
    </source>
</evidence>
<name>A0ABU6QNY3_9FABA</name>
<dbReference type="EMBL" id="JASCZI010000647">
    <property type="protein sequence ID" value="MED6112819.1"/>
    <property type="molecule type" value="Genomic_DNA"/>
</dbReference>
<sequence length="82" mass="9497">MTGLPAAATYLIALIVFSRVFLQIVALIMQLVQVQDHHQVAYDHKVCTSEYRLCCHCMTVVYNFHVLELRVKSFLYSHLGLW</sequence>
<gene>
    <name evidence="2" type="ORF">PIB30_065198</name>
</gene>